<proteinExistence type="predicted"/>
<dbReference type="Proteomes" id="UP000001410">
    <property type="component" value="Chromosome"/>
</dbReference>
<organism evidence="2 3">
    <name type="scientific">Escherichia coli O6:H1 (strain CFT073 / ATCC 700928 / UPEC)</name>
    <dbReference type="NCBI Taxonomy" id="199310"/>
    <lineage>
        <taxon>Bacteria</taxon>
        <taxon>Pseudomonadati</taxon>
        <taxon>Pseudomonadota</taxon>
        <taxon>Gammaproteobacteria</taxon>
        <taxon>Enterobacterales</taxon>
        <taxon>Enterobacteriaceae</taxon>
        <taxon>Escherichia</taxon>
    </lineage>
</organism>
<dbReference type="Pfam" id="PF13226">
    <property type="entry name" value="DUF4034"/>
    <property type="match status" value="1"/>
</dbReference>
<protein>
    <recommendedName>
        <fullName evidence="1">DUF4034 domain-containing protein</fullName>
    </recommendedName>
</protein>
<dbReference type="AlphaFoldDB" id="A0A0H2V8X8"/>
<dbReference type="EMBL" id="AE014075">
    <property type="protein sequence ID" value="AAN81064.1"/>
    <property type="molecule type" value="Genomic_DNA"/>
</dbReference>
<evidence type="ECO:0000313" key="3">
    <source>
        <dbReference type="Proteomes" id="UP000001410"/>
    </source>
</evidence>
<dbReference type="InterPro" id="IPR025115">
    <property type="entry name" value="DUF4034"/>
</dbReference>
<sequence length="715" mass="84001">MNLKFLNLIKRISMEQDARLLSAMQKMCDQKMPLNTLERKWQIANIPYMLQEKRYQELDEIYNQVLQESFTSRQAEKRYFLSWTQMCNYFYDMNTLVDAGTEGLRLIKTWQQARPHSTHAWLAEAQYWNHRAWLYRSYGWANDTTHAMWLCAGACNEQMVIATLKAIDCDPRQWMAALLTSTNSKVFGQPAWLAAHLNGDSVAGIPLMIALKNYHRRSPQEVEALMAYSGLSFEHAICPVLPRPNILPEYDDDGGQKYWLSVCLTIFPHTFYPFVEYIPFRMPRWGGSHKEISELLDSVTCKHLSTEEHDYMDLLLWWDDYRDVSIEDIAPEEQQYAIDLAENIAQYAQFQECRHNALEWLLACYNKQNDHDKLWCCIQRAVMEDMKLNNYYTAYAIKFALSYYPDSFWIYNFICQNSQNTTYATPVIYRGFFQREGILGFEKDEGQGDAWLEKASDIKYNHNWRSAIKDLSWFDLSDYFIPLATIGKQRNIPAALNLVALEYLDKEDNTKLPYEPSTALEYFRRALKILQDDLNFHSSVSYPLVKNYGYSEHQQDLQNIYFSIAICYQALNKQEISKETRAIYEKNLLDNLFLAHEAGHEKAWGLFLLNIFEVKELSLAHLHLQQVQEEANKGTLEAMITLSRLYGNKEDEKLFNMKLSARWTHFAESLYPDNEIIADCLYHLHFSSLWKRCRYAWYTFRIPASELPGQVNSMV</sequence>
<evidence type="ECO:0000313" key="2">
    <source>
        <dbReference type="EMBL" id="AAN81064.1"/>
    </source>
</evidence>
<feature type="domain" description="DUF4034" evidence="1">
    <location>
        <begin position="43"/>
        <end position="319"/>
    </location>
</feature>
<gene>
    <name evidence="2" type="ordered locus">c2608</name>
</gene>
<dbReference type="HOGENOM" id="CLU_026690_1_0_6"/>
<keyword evidence="3" id="KW-1185">Reference proteome</keyword>
<dbReference type="KEGG" id="ecc:c2608"/>
<accession>A0A0H2V8X8</accession>
<dbReference type="eggNOG" id="COG0790">
    <property type="taxonomic scope" value="Bacteria"/>
</dbReference>
<name>A0A0H2V8X8_ECOL6</name>
<dbReference type="STRING" id="199310.c2608"/>
<evidence type="ECO:0000259" key="1">
    <source>
        <dbReference type="Pfam" id="PF13226"/>
    </source>
</evidence>
<reference evidence="2 3" key="1">
    <citation type="journal article" date="2002" name="Proc. Natl. Acad. Sci. U.S.A.">
        <title>Extensive mosaic structure revealed by the complete genome sequence of uropathogenic Escherichia coli.</title>
        <authorList>
            <person name="Welch R.A."/>
            <person name="Burland V."/>
            <person name="Plunkett G.III."/>
            <person name="Redford P."/>
            <person name="Roesch P."/>
            <person name="Rasko D."/>
            <person name="Buckles E.L."/>
            <person name="Liou S.R."/>
            <person name="Boutin A."/>
            <person name="Hackett J."/>
            <person name="Stroud D."/>
            <person name="Mayhew G.F."/>
            <person name="Rose D.J."/>
            <person name="Zhou S."/>
            <person name="Schwartz D.C."/>
            <person name="Perna N.T."/>
            <person name="Mobley H.L."/>
            <person name="Donnenberg M.S."/>
            <person name="Blattner F.R."/>
        </authorList>
    </citation>
    <scope>NUCLEOTIDE SEQUENCE [LARGE SCALE GENOMIC DNA]</scope>
    <source>
        <strain evidence="3">CFT073 / ATCC 700928 / UPEC</strain>
    </source>
</reference>
<dbReference type="SMR" id="A0A0H2V8X8"/>